<dbReference type="Proteomes" id="UP000604046">
    <property type="component" value="Unassembled WGS sequence"/>
</dbReference>
<accession>A0A812MLD6</accession>
<dbReference type="EMBL" id="CAJNDS010001613">
    <property type="protein sequence ID" value="CAE7267541.1"/>
    <property type="molecule type" value="Genomic_DNA"/>
</dbReference>
<organism evidence="2 3">
    <name type="scientific">Symbiodinium natans</name>
    <dbReference type="NCBI Taxonomy" id="878477"/>
    <lineage>
        <taxon>Eukaryota</taxon>
        <taxon>Sar</taxon>
        <taxon>Alveolata</taxon>
        <taxon>Dinophyceae</taxon>
        <taxon>Suessiales</taxon>
        <taxon>Symbiodiniaceae</taxon>
        <taxon>Symbiodinium</taxon>
    </lineage>
</organism>
<feature type="region of interest" description="Disordered" evidence="1">
    <location>
        <begin position="179"/>
        <end position="203"/>
    </location>
</feature>
<proteinExistence type="predicted"/>
<evidence type="ECO:0000256" key="1">
    <source>
        <dbReference type="SAM" id="MobiDB-lite"/>
    </source>
</evidence>
<dbReference type="OrthoDB" id="342454at2759"/>
<name>A0A812MLD6_9DINO</name>
<evidence type="ECO:0000313" key="2">
    <source>
        <dbReference type="EMBL" id="CAE7267541.1"/>
    </source>
</evidence>
<gene>
    <name evidence="2" type="ORF">SNAT2548_LOCUS14178</name>
</gene>
<protein>
    <recommendedName>
        <fullName evidence="4">J domain-containing protein</fullName>
    </recommendedName>
</protein>
<evidence type="ECO:0000313" key="3">
    <source>
        <dbReference type="Proteomes" id="UP000604046"/>
    </source>
</evidence>
<comment type="caution">
    <text evidence="2">The sequence shown here is derived from an EMBL/GenBank/DDBJ whole genome shotgun (WGS) entry which is preliminary data.</text>
</comment>
<dbReference type="AlphaFoldDB" id="A0A812MLD6"/>
<reference evidence="2" key="1">
    <citation type="submission" date="2021-02" db="EMBL/GenBank/DDBJ databases">
        <authorList>
            <person name="Dougan E. K."/>
            <person name="Rhodes N."/>
            <person name="Thang M."/>
            <person name="Chan C."/>
        </authorList>
    </citation>
    <scope>NUCLEOTIDE SEQUENCE</scope>
</reference>
<evidence type="ECO:0008006" key="4">
    <source>
        <dbReference type="Google" id="ProtNLM"/>
    </source>
</evidence>
<keyword evidence="3" id="KW-1185">Reference proteome</keyword>
<sequence>MLLHVASVSSHANCGPHLECFYTIVLWMEVLGMSQFSLALGSGFSTQWHYINNSITSQRFMFFWVSWGAPALQLLKVAERIVQEQHSAPEQSFPPCQHALVWLVTGEMPRPEGSGEGQGTLVKDYTVRSCVIEALRDGVPKCTVKKWVQDLSKDFFVQDDMSFINAWRDLRHRWERLSSKRQRRQKRKRDEPEDVSVPAPQPGIRLTNPQLEAVLEAVKTAHADIAEGVCNSMEKALAVHLSLGLSSLAAPVLSALSPSATGPQGKQEQKVRIPKTPGGLRAMLADFRGQQMGLKQLALLVHPDKSRHPRAKDAFQKLAPFLRLDS</sequence>